<dbReference type="Pfam" id="PF07676">
    <property type="entry name" value="PD40"/>
    <property type="match status" value="1"/>
</dbReference>
<gene>
    <name evidence="6" type="ORF">IRJ18_18890</name>
</gene>
<dbReference type="EMBL" id="JADFFM010000002">
    <property type="protein sequence ID" value="MBE9668445.1"/>
    <property type="molecule type" value="Genomic_DNA"/>
</dbReference>
<reference evidence="6 7" key="1">
    <citation type="submission" date="2020-10" db="EMBL/GenBank/DDBJ databases">
        <title>Mucilaginibacter mali sp. nov., isolated from rhizosphere soil of apple orchard.</title>
        <authorList>
            <person name="Lee J.-S."/>
            <person name="Kim H.S."/>
            <person name="Kim J.-S."/>
        </authorList>
    </citation>
    <scope>NUCLEOTIDE SEQUENCE [LARGE SCALE GENOMIC DNA]</scope>
    <source>
        <strain evidence="6 7">KCTC 23157</strain>
    </source>
</reference>
<dbReference type="InterPro" id="IPR002469">
    <property type="entry name" value="Peptidase_S9B_N"/>
</dbReference>
<name>A0ABR9XMK2_9SPHI</name>
<keyword evidence="1" id="KW-0645">Protease</keyword>
<feature type="compositionally biased region" description="Gly residues" evidence="3">
    <location>
        <begin position="234"/>
        <end position="248"/>
    </location>
</feature>
<dbReference type="Proteomes" id="UP000632774">
    <property type="component" value="Unassembled WGS sequence"/>
</dbReference>
<dbReference type="InterPro" id="IPR001375">
    <property type="entry name" value="Peptidase_S9_cat"/>
</dbReference>
<keyword evidence="7" id="KW-1185">Reference proteome</keyword>
<dbReference type="InterPro" id="IPR050278">
    <property type="entry name" value="Serine_Prot_S9B/DPPIV"/>
</dbReference>
<evidence type="ECO:0000313" key="7">
    <source>
        <dbReference type="Proteomes" id="UP000632774"/>
    </source>
</evidence>
<dbReference type="PROSITE" id="PS00708">
    <property type="entry name" value="PRO_ENDOPEP_SER"/>
    <property type="match status" value="1"/>
</dbReference>
<dbReference type="InterPro" id="IPR011659">
    <property type="entry name" value="WD40"/>
</dbReference>
<feature type="region of interest" description="Disordered" evidence="3">
    <location>
        <begin position="228"/>
        <end position="249"/>
    </location>
</feature>
<evidence type="ECO:0000256" key="3">
    <source>
        <dbReference type="SAM" id="MobiDB-lite"/>
    </source>
</evidence>
<evidence type="ECO:0000259" key="4">
    <source>
        <dbReference type="Pfam" id="PF00326"/>
    </source>
</evidence>
<feature type="domain" description="Dipeptidylpeptidase IV N-terminal" evidence="5">
    <location>
        <begin position="267"/>
        <end position="538"/>
    </location>
</feature>
<dbReference type="Pfam" id="PF00930">
    <property type="entry name" value="DPPIV_N"/>
    <property type="match status" value="1"/>
</dbReference>
<dbReference type="InterPro" id="IPR029058">
    <property type="entry name" value="AB_hydrolase_fold"/>
</dbReference>
<dbReference type="PANTHER" id="PTHR11731">
    <property type="entry name" value="PROTEASE FAMILY S9B,C DIPEPTIDYL-PEPTIDASE IV-RELATED"/>
    <property type="match status" value="1"/>
</dbReference>
<feature type="compositionally biased region" description="Gly residues" evidence="3">
    <location>
        <begin position="181"/>
        <end position="198"/>
    </location>
</feature>
<dbReference type="Pfam" id="PF00326">
    <property type="entry name" value="Peptidase_S9"/>
    <property type="match status" value="1"/>
</dbReference>
<dbReference type="RefSeq" id="WP_194107846.1">
    <property type="nucleotide sequence ID" value="NZ_JADFFM010000002.1"/>
</dbReference>
<dbReference type="SUPFAM" id="SSF82171">
    <property type="entry name" value="DPP6 N-terminal domain-like"/>
    <property type="match status" value="1"/>
</dbReference>
<dbReference type="Gene3D" id="3.40.50.1820">
    <property type="entry name" value="alpha/beta hydrolase"/>
    <property type="match status" value="1"/>
</dbReference>
<keyword evidence="2" id="KW-0378">Hydrolase</keyword>
<feature type="region of interest" description="Disordered" evidence="3">
    <location>
        <begin position="178"/>
        <end position="206"/>
    </location>
</feature>
<evidence type="ECO:0000256" key="2">
    <source>
        <dbReference type="ARBA" id="ARBA00022801"/>
    </source>
</evidence>
<dbReference type="PANTHER" id="PTHR11731:SF193">
    <property type="entry name" value="DIPEPTIDYL PEPTIDASE 9"/>
    <property type="match status" value="1"/>
</dbReference>
<feature type="domain" description="Peptidase S9 prolyl oligopeptidase catalytic" evidence="4">
    <location>
        <begin position="629"/>
        <end position="824"/>
    </location>
</feature>
<proteinExistence type="predicted"/>
<evidence type="ECO:0000259" key="5">
    <source>
        <dbReference type="Pfam" id="PF00930"/>
    </source>
</evidence>
<dbReference type="SUPFAM" id="SSF53474">
    <property type="entry name" value="alpha/beta-Hydrolases"/>
    <property type="match status" value="1"/>
</dbReference>
<dbReference type="Gene3D" id="2.140.10.30">
    <property type="entry name" value="Dipeptidylpeptidase IV, N-terminal domain"/>
    <property type="match status" value="2"/>
</dbReference>
<protein>
    <submittedName>
        <fullName evidence="6">Prolyl oligopeptidase family serine peptidase</fullName>
    </submittedName>
</protein>
<accession>A0ABR9XMK2</accession>
<evidence type="ECO:0000313" key="6">
    <source>
        <dbReference type="EMBL" id="MBE9668445.1"/>
    </source>
</evidence>
<dbReference type="InterPro" id="IPR002471">
    <property type="entry name" value="Pept_S9_AS"/>
</dbReference>
<evidence type="ECO:0000256" key="1">
    <source>
        <dbReference type="ARBA" id="ARBA00022670"/>
    </source>
</evidence>
<sequence>MKKIFTLLFVGSYWYVASAQKLEKLTVESIMRDPKWMGTQSTNVSWSEDSKKIYFTWNPQNKGRDAQYEITTQDIKPKLVSPEERRSLTPVIGAWNRKHTLKLIEKNGDIYILDAKTQKETQLTATVEREGNASFSADASKVFYVRGDNYYALTLNTGQTVQLSNFVRGGAATTLPTAAILGGGGRRGGGQGAGGRGAGAQQSGNEQDRWLRNQQMSLFDVLKERAQNDRQAGQNGGRRGGFGNGFGQQQGKHMAELPVAEDKTLAGVTVSPDGRYVTYRLIKQPELAKITIVPNYVTTSGYTEDIPNRTKVGAPQSTSESFVYDTKRDTMYSVNTKDIPGIKDLPDYVKDYPEQLAARTKANEDRRVTIQGPFWNEDGSNAVVIVNAQDYKDRWIMKLDAQTGKLSLIDRQHDNAWIAGPGISSFGSSVGWLDNTHFYFQSEASGYSHIYVADVANGTKAQLTRGKWEVSALHLSNDKKSFYFQANMDHPGVSDYYRQPVTGGTPVKLTSMRGGNEVELSPDEKWLAIRYSYTNKPYELYIQPNKPGAKPVQVTNSVTEEFKSYPWRAPEIFTFKNRDGADIYARVYTPANPAPSHPAVVFVHGAGYLQDVMYKWSTSYFHEYMFNNMLADNGYTVLEIDYTGSAGYGRDIRTGIYRHMGGKDLTDHIDAVKLLVDKYGVNPKNVGIYGGSYGGFMTLMAMFTAPDVFAAGAGLRSVTDWAHYNHGYTANILNEPYNDEKAYQVSSPINFAAGLKGKLLMCHGMVDQNVNFQDIVRLTQRLIELHKDNWSLAAYPVEDHGFVEPSSWVDEYKRIYALFNESLKN</sequence>
<comment type="caution">
    <text evidence="6">The sequence shown here is derived from an EMBL/GenBank/DDBJ whole genome shotgun (WGS) entry which is preliminary data.</text>
</comment>
<organism evidence="6 7">
    <name type="scientific">Mucilaginibacter boryungensis</name>
    <dbReference type="NCBI Taxonomy" id="768480"/>
    <lineage>
        <taxon>Bacteria</taxon>
        <taxon>Pseudomonadati</taxon>
        <taxon>Bacteroidota</taxon>
        <taxon>Sphingobacteriia</taxon>
        <taxon>Sphingobacteriales</taxon>
        <taxon>Sphingobacteriaceae</taxon>
        <taxon>Mucilaginibacter</taxon>
    </lineage>
</organism>